<name>A0A5B8KUW0_9HYPH</name>
<dbReference type="KEGG" id="niy:FQ775_02770"/>
<reference evidence="2" key="1">
    <citation type="submission" date="2020-04" db="EMBL/GenBank/DDBJ databases">
        <title>Nitratireductor sp. nov. isolated from mangrove soil.</title>
        <authorList>
            <person name="Ye Y."/>
        </authorList>
    </citation>
    <scope>NUCLEOTIDE SEQUENCE</scope>
    <source>
        <strain evidence="2">SY7</strain>
    </source>
</reference>
<feature type="compositionally biased region" description="Polar residues" evidence="1">
    <location>
        <begin position="7"/>
        <end position="17"/>
    </location>
</feature>
<dbReference type="RefSeq" id="WP_146298038.1">
    <property type="nucleotide sequence ID" value="NZ_CP042301.2"/>
</dbReference>
<accession>A0A5B8KUW0</accession>
<evidence type="ECO:0000256" key="1">
    <source>
        <dbReference type="SAM" id="MobiDB-lite"/>
    </source>
</evidence>
<dbReference type="Pfam" id="PF18616">
    <property type="entry name" value="CdiI_3"/>
    <property type="match status" value="1"/>
</dbReference>
<dbReference type="Proteomes" id="UP000321389">
    <property type="component" value="Chromosome"/>
</dbReference>
<gene>
    <name evidence="2" type="ORF">FQ775_02770</name>
</gene>
<evidence type="ECO:0000313" key="2">
    <source>
        <dbReference type="EMBL" id="QDY99382.1"/>
    </source>
</evidence>
<protein>
    <submittedName>
        <fullName evidence="2">Uncharacterized protein</fullName>
    </submittedName>
</protein>
<dbReference type="InterPro" id="IPR040547">
    <property type="entry name" value="CdiI"/>
</dbReference>
<proteinExistence type="predicted"/>
<evidence type="ECO:0000313" key="3">
    <source>
        <dbReference type="Proteomes" id="UP000321389"/>
    </source>
</evidence>
<dbReference type="OrthoDB" id="4829274at2"/>
<dbReference type="EMBL" id="CP042301">
    <property type="protein sequence ID" value="QDY99382.1"/>
    <property type="molecule type" value="Genomic_DNA"/>
</dbReference>
<keyword evidence="3" id="KW-1185">Reference proteome</keyword>
<feature type="region of interest" description="Disordered" evidence="1">
    <location>
        <begin position="1"/>
        <end position="25"/>
    </location>
</feature>
<organism evidence="2 3">
    <name type="scientific">Nitratireductor mangrovi</name>
    <dbReference type="NCBI Taxonomy" id="2599600"/>
    <lineage>
        <taxon>Bacteria</taxon>
        <taxon>Pseudomonadati</taxon>
        <taxon>Pseudomonadota</taxon>
        <taxon>Alphaproteobacteria</taxon>
        <taxon>Hyphomicrobiales</taxon>
        <taxon>Phyllobacteriaceae</taxon>
        <taxon>Nitratireductor</taxon>
    </lineage>
</organism>
<sequence>MSKREQMSGQKTINQLLGWQDGEPPFETPLAEKCETALATPIDELSIGQLRLLISQNLGTELLIDRVADILEENPMTAATFLQATC</sequence>
<dbReference type="AlphaFoldDB" id="A0A5B8KUW0"/>